<feature type="compositionally biased region" description="Polar residues" evidence="2">
    <location>
        <begin position="351"/>
        <end position="368"/>
    </location>
</feature>
<evidence type="ECO:0000313" key="5">
    <source>
        <dbReference type="Proteomes" id="UP000030765"/>
    </source>
</evidence>
<dbReference type="EnsemblMetazoa" id="ASIC019622-RA">
    <property type="protein sequence ID" value="ASIC019622-PA"/>
    <property type="gene ID" value="ASIC019622"/>
</dbReference>
<dbReference type="OrthoDB" id="7743457at2759"/>
<feature type="region of interest" description="Disordered" evidence="2">
    <location>
        <begin position="189"/>
        <end position="464"/>
    </location>
</feature>
<dbReference type="EMBL" id="ATLV01024521">
    <property type="status" value="NOT_ANNOTATED_CDS"/>
    <property type="molecule type" value="Genomic_DNA"/>
</dbReference>
<dbReference type="Proteomes" id="UP000030765">
    <property type="component" value="Unassembled WGS sequence"/>
</dbReference>
<proteinExistence type="predicted"/>
<reference evidence="4" key="2">
    <citation type="submission" date="2020-05" db="UniProtKB">
        <authorList>
            <consortium name="EnsemblMetazoa"/>
        </authorList>
    </citation>
    <scope>IDENTIFICATION</scope>
</reference>
<feature type="compositionally biased region" description="Basic residues" evidence="2">
    <location>
        <begin position="210"/>
        <end position="226"/>
    </location>
</feature>
<feature type="compositionally biased region" description="Basic and acidic residues" evidence="2">
    <location>
        <begin position="378"/>
        <end position="391"/>
    </location>
</feature>
<feature type="compositionally biased region" description="Basic and acidic residues" evidence="2">
    <location>
        <begin position="118"/>
        <end position="132"/>
    </location>
</feature>
<feature type="region of interest" description="Disordered" evidence="2">
    <location>
        <begin position="114"/>
        <end position="136"/>
    </location>
</feature>
<protein>
    <submittedName>
        <fullName evidence="3 4">Uncharacterized protein</fullName>
    </submittedName>
</protein>
<dbReference type="VEuPathDB" id="VectorBase:ASIC019622"/>
<evidence type="ECO:0000256" key="2">
    <source>
        <dbReference type="SAM" id="MobiDB-lite"/>
    </source>
</evidence>
<dbReference type="OMA" id="AIVNTHE"/>
<reference evidence="3 5" key="1">
    <citation type="journal article" date="2014" name="BMC Genomics">
        <title>Genome sequence of Anopheles sinensis provides insight into genetics basis of mosquito competence for malaria parasites.</title>
        <authorList>
            <person name="Zhou D."/>
            <person name="Zhang D."/>
            <person name="Ding G."/>
            <person name="Shi L."/>
            <person name="Hou Q."/>
            <person name="Ye Y."/>
            <person name="Xu Y."/>
            <person name="Zhou H."/>
            <person name="Xiong C."/>
            <person name="Li S."/>
            <person name="Yu J."/>
            <person name="Hong S."/>
            <person name="Yu X."/>
            <person name="Zou P."/>
            <person name="Chen C."/>
            <person name="Chang X."/>
            <person name="Wang W."/>
            <person name="Lv Y."/>
            <person name="Sun Y."/>
            <person name="Ma L."/>
            <person name="Shen B."/>
            <person name="Zhu C."/>
        </authorList>
    </citation>
    <scope>NUCLEOTIDE SEQUENCE [LARGE SCALE GENOMIC DNA]</scope>
</reference>
<feature type="compositionally biased region" description="Polar residues" evidence="2">
    <location>
        <begin position="423"/>
        <end position="440"/>
    </location>
</feature>
<keyword evidence="5" id="KW-1185">Reference proteome</keyword>
<name>A0A084WMW1_ANOSI</name>
<feature type="coiled-coil region" evidence="1">
    <location>
        <begin position="10"/>
        <end position="82"/>
    </location>
</feature>
<organism evidence="3">
    <name type="scientific">Anopheles sinensis</name>
    <name type="common">Mosquito</name>
    <dbReference type="NCBI Taxonomy" id="74873"/>
    <lineage>
        <taxon>Eukaryota</taxon>
        <taxon>Metazoa</taxon>
        <taxon>Ecdysozoa</taxon>
        <taxon>Arthropoda</taxon>
        <taxon>Hexapoda</taxon>
        <taxon>Insecta</taxon>
        <taxon>Pterygota</taxon>
        <taxon>Neoptera</taxon>
        <taxon>Endopterygota</taxon>
        <taxon>Diptera</taxon>
        <taxon>Nematocera</taxon>
        <taxon>Culicoidea</taxon>
        <taxon>Culicidae</taxon>
        <taxon>Anophelinae</taxon>
        <taxon>Anopheles</taxon>
    </lineage>
</organism>
<accession>A0A084WMW1</accession>
<dbReference type="EMBL" id="KE525352">
    <property type="protein sequence ID" value="KFB51555.1"/>
    <property type="molecule type" value="Genomic_DNA"/>
</dbReference>
<feature type="compositionally biased region" description="Polar residues" evidence="2">
    <location>
        <begin position="189"/>
        <end position="201"/>
    </location>
</feature>
<keyword evidence="1" id="KW-0175">Coiled coil</keyword>
<feature type="compositionally biased region" description="Polar residues" evidence="2">
    <location>
        <begin position="287"/>
        <end position="298"/>
    </location>
</feature>
<evidence type="ECO:0000313" key="3">
    <source>
        <dbReference type="EMBL" id="KFB51555.1"/>
    </source>
</evidence>
<dbReference type="AlphaFoldDB" id="A0A084WMW1"/>
<evidence type="ECO:0000313" key="4">
    <source>
        <dbReference type="EnsemblMetazoa" id="ASIC019622-PA"/>
    </source>
</evidence>
<sequence length="531" mass="59100">MSDSTTSFLKAQYDKEYENKLKELLRCQERQLLALRQSPVLLQLENANEEVRILQQNLEENQTALQQEMKEYEKESQERMQTFVALVVKIGELHNRRAELASMRIRLGQESEESVSLMKERPDGIASREKTDQVNASEDSVAGISLNLVNNADEDFRSIEDIFKNPNDFPEILRKIGSTWKYEPALKNINDSSDLQNSGTKDSGKETMRASKRKHRRSPSPMKRKKPADVAKQPRVQSRVQLAAEGGVMDGKENDSPPNRENNKEVQEVMSARKTKGSVELLPAKQNLPSAVQQTPTVTRIPIKEKSLTNRVPSPKSKDFTQTGSSIKEIEQNSKQASIIKQEKRAKTRAQARQTDVCSSKKNPSTPADTLEALPIPSEKEQPSKEPHVLEAAKSSSRKGRRDSTSMRESSKHKSPLKPEKNASGSKQNKQTQPTANSGDKANETLEPSVEASSSHGSFDFGVHRTSSSEFDVNFSPVNLDTSFGDDDAGVGDLDFLMSDGPAAATGSKKEQKAKKGKEADSFDFDFDFEG</sequence>
<feature type="compositionally biased region" description="Basic and acidic residues" evidence="2">
    <location>
        <begin position="402"/>
        <end position="421"/>
    </location>
</feature>
<evidence type="ECO:0000256" key="1">
    <source>
        <dbReference type="SAM" id="Coils"/>
    </source>
</evidence>
<gene>
    <name evidence="3" type="ORF">ZHAS_00019622</name>
</gene>